<evidence type="ECO:0000256" key="4">
    <source>
        <dbReference type="ARBA" id="ARBA00010026"/>
    </source>
</evidence>
<feature type="transmembrane region" description="Helical" evidence="16">
    <location>
        <begin position="1010"/>
        <end position="1035"/>
    </location>
</feature>
<protein>
    <submittedName>
        <fullName evidence="18">Phosphatidylinositol glycan anchor biosynthesis class u protein-like protein</fullName>
    </submittedName>
</protein>
<dbReference type="InterPro" id="IPR058889">
    <property type="entry name" value="WHD_SOWAHA-C"/>
</dbReference>
<comment type="similarity">
    <text evidence="4">Belongs to the PIGU family.</text>
</comment>
<dbReference type="InterPro" id="IPR002110">
    <property type="entry name" value="Ankyrin_rpt"/>
</dbReference>
<evidence type="ECO:0000256" key="11">
    <source>
        <dbReference type="ARBA" id="ARBA00023028"/>
    </source>
</evidence>
<feature type="compositionally biased region" description="Low complexity" evidence="15">
    <location>
        <begin position="85"/>
        <end position="100"/>
    </location>
</feature>
<keyword evidence="10 16" id="KW-1133">Transmembrane helix</keyword>
<dbReference type="GO" id="GO:0006506">
    <property type="term" value="P:GPI anchor biosynthetic process"/>
    <property type="evidence" value="ECO:0007669"/>
    <property type="project" value="UniProtKB-KW"/>
</dbReference>
<dbReference type="EMBL" id="SDOV01000004">
    <property type="protein sequence ID" value="KAH7641901.1"/>
    <property type="molecule type" value="Genomic_DNA"/>
</dbReference>
<evidence type="ECO:0000256" key="10">
    <source>
        <dbReference type="ARBA" id="ARBA00022989"/>
    </source>
</evidence>
<feature type="domain" description="SOWAHA-C winged helix-turn-helix" evidence="17">
    <location>
        <begin position="4"/>
        <end position="83"/>
    </location>
</feature>
<feature type="transmembrane region" description="Helical" evidence="16">
    <location>
        <begin position="697"/>
        <end position="722"/>
    </location>
</feature>
<accession>A0A9D4SHM5</accession>
<comment type="pathway">
    <text evidence="3">Glycolipid biosynthesis; glycosylphosphatidylinositol-anchor biosynthesis.</text>
</comment>
<dbReference type="Gene3D" id="1.25.40.20">
    <property type="entry name" value="Ankyrin repeat-containing domain"/>
    <property type="match status" value="1"/>
</dbReference>
<keyword evidence="11" id="KW-0528">Neurotoxin</keyword>
<keyword evidence="7" id="KW-1052">Target cell membrane</keyword>
<dbReference type="Proteomes" id="UP000828236">
    <property type="component" value="Unassembled WGS sequence"/>
</dbReference>
<evidence type="ECO:0000256" key="1">
    <source>
        <dbReference type="ARBA" id="ARBA00004175"/>
    </source>
</evidence>
<evidence type="ECO:0000256" key="3">
    <source>
        <dbReference type="ARBA" id="ARBA00004687"/>
    </source>
</evidence>
<evidence type="ECO:0000259" key="17">
    <source>
        <dbReference type="Pfam" id="PF25877"/>
    </source>
</evidence>
<dbReference type="GO" id="GO:0016255">
    <property type="term" value="P:attachment of GPI anchor to protein"/>
    <property type="evidence" value="ECO:0007669"/>
    <property type="project" value="InterPro"/>
</dbReference>
<dbReference type="SMART" id="SM00248">
    <property type="entry name" value="ANK"/>
    <property type="match status" value="2"/>
</dbReference>
<dbReference type="GO" id="GO:0044231">
    <property type="term" value="C:host cell presynaptic membrane"/>
    <property type="evidence" value="ECO:0007669"/>
    <property type="project" value="UniProtKB-KW"/>
</dbReference>
<feature type="repeat" description="ANK" evidence="14">
    <location>
        <begin position="503"/>
        <end position="536"/>
    </location>
</feature>
<organism evidence="18">
    <name type="scientific">Dermatophagoides farinae</name>
    <name type="common">American house dust mite</name>
    <dbReference type="NCBI Taxonomy" id="6954"/>
    <lineage>
        <taxon>Eukaryota</taxon>
        <taxon>Metazoa</taxon>
        <taxon>Ecdysozoa</taxon>
        <taxon>Arthropoda</taxon>
        <taxon>Chelicerata</taxon>
        <taxon>Arachnida</taxon>
        <taxon>Acari</taxon>
        <taxon>Acariformes</taxon>
        <taxon>Sarcoptiformes</taxon>
        <taxon>Astigmata</taxon>
        <taxon>Psoroptidia</taxon>
        <taxon>Analgoidea</taxon>
        <taxon>Pyroglyphidae</taxon>
        <taxon>Dermatophagoidinae</taxon>
        <taxon>Dermatophagoides</taxon>
    </lineage>
</organism>
<dbReference type="AlphaFoldDB" id="A0A9D4SHM5"/>
<dbReference type="Pfam" id="PF12796">
    <property type="entry name" value="Ank_2"/>
    <property type="match status" value="1"/>
</dbReference>
<keyword evidence="5" id="KW-0268">Exocytosis</keyword>
<keyword evidence="11" id="KW-0638">Presynaptic neurotoxin</keyword>
<dbReference type="PANTHER" id="PTHR13121:SF0">
    <property type="entry name" value="PHOSPHATIDYLINOSITOL GLYCAN ANCHOR BIOSYNTHESIS CLASS U PROTEIN"/>
    <property type="match status" value="1"/>
</dbReference>
<feature type="compositionally biased region" description="Polar residues" evidence="15">
    <location>
        <begin position="109"/>
        <end position="130"/>
    </location>
</feature>
<evidence type="ECO:0000256" key="7">
    <source>
        <dbReference type="ARBA" id="ARBA00022537"/>
    </source>
</evidence>
<feature type="transmembrane region" description="Helical" evidence="16">
    <location>
        <begin position="981"/>
        <end position="1004"/>
    </location>
</feature>
<evidence type="ECO:0000256" key="12">
    <source>
        <dbReference type="ARBA" id="ARBA00023136"/>
    </source>
</evidence>
<comment type="subcellular location">
    <subcellularLocation>
        <location evidence="2">Endoplasmic reticulum membrane</location>
        <topology evidence="2">Multi-pass membrane protein</topology>
    </subcellularLocation>
    <subcellularLocation>
        <location evidence="1">Target cell membrane</location>
    </subcellularLocation>
</comment>
<dbReference type="InterPro" id="IPR036770">
    <property type="entry name" value="Ankyrin_rpt-contain_sf"/>
</dbReference>
<keyword evidence="8 16" id="KW-0812">Transmembrane</keyword>
<dbReference type="InterPro" id="IPR009600">
    <property type="entry name" value="PIG-U"/>
</dbReference>
<keyword evidence="13" id="KW-1053">Target membrane</keyword>
<dbReference type="GO" id="GO:0042765">
    <property type="term" value="C:GPI-anchor transamidase complex"/>
    <property type="evidence" value="ECO:0007669"/>
    <property type="project" value="InterPro"/>
</dbReference>
<feature type="compositionally biased region" description="Low complexity" evidence="15">
    <location>
        <begin position="142"/>
        <end position="164"/>
    </location>
</feature>
<feature type="transmembrane region" description="Helical" evidence="16">
    <location>
        <begin position="848"/>
        <end position="871"/>
    </location>
</feature>
<sequence length="1064" mass="120591">MDIEFTLNDILGYFEQKGGKVIYTELVTHFKAALSNPNTLANARVIFKNYVNTLATVINEDGMKYLILRPKYMKTLSRENLAPNSISSSSSVSSSSSSSPPTSPLQPKAITTLTTNYRHSNEYGTSNNGNGLKHSNDLNHLNQNVDNVSMSSSNNSKPNRPSSLLIIDDLNDLNLSPSACNNNSIQQNEDKTNVINNPQHMLANNFVYNADLKQKQLPYYSNHNRTARYSSLMNNGASNGSVKNVLPTINEININNNNINSTKTSSSIVNNNCNENDNDPLLLTATVADDSPPPRPPPRKKNSFSQPAISPSSTSNVLVASSAGSTSASNNDPILRNNAHLHHHNHRLKQSNDALIETIETVNTVKKEIQELSRTPGRVKEHAQILNKLVQDTKLPMPTTTTNSISQVVNNKIRYNPSSQQSDTDSGSVHLTDPLKKRWIIASSDCDYQELVSLLKQDPELCRYCDCIMGYSALHWAAKFNKPEIIKLMAGTFKADPNVKSFSGSTPLHIAAQFKNEDIMKMLIYHYDANPDIRDNYGKKAHQYLPKKTNEFNVQGQSLSNRQLSDVSNNSPVIICNTGGSAASTTALSATENLKNNLRNKISHQSMLVRNTLRNTKAFKRRKSVFLRFSFRYSSYYGEISKRVEVSSPVSAWVRVVEGVKLKKLNIQPYDGNTFHESPIFLRFYQFIVNYLNEFQIVIFFMLIDMMTAFILSKVSIIQLNLMKTNDQNRMKTHLKDNDDKKLCEKLFIKPGSIFNCAEWIIWIYALSPYSILPCVAQSTQVLQNFLISLVMLTASNGQKFLSFSLLALSVVNTFYSLIFLPPIILILEHSTKNTDDSKSQQSTIQMKSFISSLFIFLTILISLLLLCLCIENGSFQFIHSTYVFMWTVSDLTPNIGLFWYFFAEMFDHFRTFFIWVFQINYFLYLIPLTLKLNDNPYFLFMITLMNHSIFKPYPTVSDFVLYLCMLPQWSHLFEYMKSTLVVSGTIATTSVLAPILWYLWIVLGTANSNFYFGITLAFNIGQIFLITDLIFAYIKREFYFNNVDLFKICKKTGKSPRIELSYN</sequence>
<comment type="caution">
    <text evidence="18">The sequence shown here is derived from an EMBL/GenBank/DDBJ whole genome shotgun (WGS) entry which is preliminary data.</text>
</comment>
<dbReference type="PROSITE" id="PS50088">
    <property type="entry name" value="ANK_REPEAT"/>
    <property type="match status" value="1"/>
</dbReference>
<gene>
    <name evidence="18" type="ORF">HUG17_4946</name>
</gene>
<keyword evidence="14" id="KW-0040">ANK repeat</keyword>
<dbReference type="SUPFAM" id="SSF48403">
    <property type="entry name" value="Ankyrin repeat"/>
    <property type="match status" value="1"/>
</dbReference>
<evidence type="ECO:0000256" key="16">
    <source>
        <dbReference type="SAM" id="Phobius"/>
    </source>
</evidence>
<feature type="region of interest" description="Disordered" evidence="15">
    <location>
        <begin position="270"/>
        <end position="336"/>
    </location>
</feature>
<evidence type="ECO:0000256" key="14">
    <source>
        <dbReference type="PROSITE-ProRule" id="PRU00023"/>
    </source>
</evidence>
<dbReference type="PROSITE" id="PS50297">
    <property type="entry name" value="ANK_REP_REGION"/>
    <property type="match status" value="1"/>
</dbReference>
<evidence type="ECO:0000256" key="6">
    <source>
        <dbReference type="ARBA" id="ARBA00022502"/>
    </source>
</evidence>
<dbReference type="GO" id="GO:0006887">
    <property type="term" value="P:exocytosis"/>
    <property type="evidence" value="ECO:0007669"/>
    <property type="project" value="UniProtKB-KW"/>
</dbReference>
<reference evidence="18" key="2">
    <citation type="journal article" date="2021" name="World Allergy Organ. J.">
        <title>Chromosome-level assembly of Dermatophagoides farinae genome and transcriptome reveals two novel allergens Der f 37 and Der f 39.</title>
        <authorList>
            <person name="Chen J."/>
            <person name="Cai Z."/>
            <person name="Fan D."/>
            <person name="Hu J."/>
            <person name="Hou Y."/>
            <person name="He Y."/>
            <person name="Zhang Z."/>
            <person name="Zhao Z."/>
            <person name="Gao P."/>
            <person name="Hu W."/>
            <person name="Sun J."/>
            <person name="Li J."/>
            <person name="Ji K."/>
        </authorList>
    </citation>
    <scope>NUCLEOTIDE SEQUENCE</scope>
    <source>
        <strain evidence="18">JKM2019</strain>
    </source>
</reference>
<proteinExistence type="inferred from homology"/>
<keyword evidence="12 16" id="KW-0472">Membrane</keyword>
<feature type="transmembrane region" description="Helical" evidence="16">
    <location>
        <begin position="883"/>
        <end position="903"/>
    </location>
</feature>
<evidence type="ECO:0000256" key="8">
    <source>
        <dbReference type="ARBA" id="ARBA00022692"/>
    </source>
</evidence>
<evidence type="ECO:0000256" key="2">
    <source>
        <dbReference type="ARBA" id="ARBA00004477"/>
    </source>
</evidence>
<keyword evidence="11" id="KW-0800">Toxin</keyword>
<reference evidence="18" key="1">
    <citation type="submission" date="2020-06" db="EMBL/GenBank/DDBJ databases">
        <authorList>
            <person name="Ji K."/>
            <person name="Li J."/>
        </authorList>
    </citation>
    <scope>NUCLEOTIDE SEQUENCE</scope>
    <source>
        <strain evidence="18">JKM2019</strain>
        <tissue evidence="18">Whole body</tissue>
    </source>
</reference>
<feature type="transmembrane region" description="Helical" evidence="16">
    <location>
        <begin position="801"/>
        <end position="828"/>
    </location>
</feature>
<dbReference type="GO" id="GO:0044218">
    <property type="term" value="C:other organism cell membrane"/>
    <property type="evidence" value="ECO:0007669"/>
    <property type="project" value="UniProtKB-KW"/>
</dbReference>
<dbReference type="Pfam" id="PF25877">
    <property type="entry name" value="WHD_SOWAH"/>
    <property type="match status" value="1"/>
</dbReference>
<evidence type="ECO:0000256" key="9">
    <source>
        <dbReference type="ARBA" id="ARBA00022824"/>
    </source>
</evidence>
<evidence type="ECO:0000256" key="5">
    <source>
        <dbReference type="ARBA" id="ARBA00022483"/>
    </source>
</evidence>
<evidence type="ECO:0000256" key="15">
    <source>
        <dbReference type="SAM" id="MobiDB-lite"/>
    </source>
</evidence>
<dbReference type="Pfam" id="PF06728">
    <property type="entry name" value="PIG-U"/>
    <property type="match status" value="1"/>
</dbReference>
<feature type="compositionally biased region" description="Polar residues" evidence="15">
    <location>
        <begin position="303"/>
        <end position="319"/>
    </location>
</feature>
<evidence type="ECO:0000313" key="18">
    <source>
        <dbReference type="EMBL" id="KAH7641901.1"/>
    </source>
</evidence>
<dbReference type="PANTHER" id="PTHR13121">
    <property type="entry name" value="GPI TRANSAMIDASE COMPONENT PIG-U"/>
    <property type="match status" value="1"/>
</dbReference>
<feature type="compositionally biased region" description="Low complexity" evidence="15">
    <location>
        <begin position="320"/>
        <end position="329"/>
    </location>
</feature>
<name>A0A9D4SHM5_DERFA</name>
<evidence type="ECO:0000256" key="13">
    <source>
        <dbReference type="ARBA" id="ARBA00023298"/>
    </source>
</evidence>
<feature type="region of interest" description="Disordered" evidence="15">
    <location>
        <begin position="82"/>
        <end position="164"/>
    </location>
</feature>
<feature type="transmembrane region" description="Helical" evidence="16">
    <location>
        <begin position="909"/>
        <end position="927"/>
    </location>
</feature>
<keyword evidence="9" id="KW-0256">Endoplasmic reticulum</keyword>
<keyword evidence="6" id="KW-0337">GPI-anchor biosynthesis</keyword>